<name>A0ABP0HUN9_9DINO</name>
<dbReference type="EMBL" id="CAXAMM010001903">
    <property type="protein sequence ID" value="CAK8993925.1"/>
    <property type="molecule type" value="Genomic_DNA"/>
</dbReference>
<organism evidence="3 4">
    <name type="scientific">Durusdinium trenchii</name>
    <dbReference type="NCBI Taxonomy" id="1381693"/>
    <lineage>
        <taxon>Eukaryota</taxon>
        <taxon>Sar</taxon>
        <taxon>Alveolata</taxon>
        <taxon>Dinophyceae</taxon>
        <taxon>Suessiales</taxon>
        <taxon>Symbiodiniaceae</taxon>
        <taxon>Durusdinium</taxon>
    </lineage>
</organism>
<gene>
    <name evidence="2" type="ORF">SCF082_LOCUS3660</name>
    <name evidence="3" type="ORF">SCF082_LOCUS3714</name>
</gene>
<keyword evidence="1" id="KW-0472">Membrane</keyword>
<sequence length="228" mass="25192">MRVLRVLYISGAFFPARLHGCLGLINAWEKPIIQVLFQLAVSTQLSFGGMFRLSPSGVSAFGVRVKPVLQRRLLLAFVLTAGRLVFTFPHVALFRILVHVVAYVVELVALPLFHRGLSNPIRHLCLKRLTDLRACVMAFAGLALGTLSMWLSSMGLTHKSHENPMALLHAVTQTAVRRTLAFKGPALIMGDMNVDLAELPHGEVLQVNGWHDLAQRHCDIFGGLPDME</sequence>
<evidence type="ECO:0000313" key="4">
    <source>
        <dbReference type="Proteomes" id="UP001642464"/>
    </source>
</evidence>
<dbReference type="Proteomes" id="UP001642464">
    <property type="component" value="Unassembled WGS sequence"/>
</dbReference>
<keyword evidence="4" id="KW-1185">Reference proteome</keyword>
<keyword evidence="1" id="KW-0812">Transmembrane</keyword>
<proteinExistence type="predicted"/>
<keyword evidence="1" id="KW-1133">Transmembrane helix</keyword>
<evidence type="ECO:0000313" key="2">
    <source>
        <dbReference type="EMBL" id="CAK8993789.1"/>
    </source>
</evidence>
<evidence type="ECO:0000256" key="1">
    <source>
        <dbReference type="SAM" id="Phobius"/>
    </source>
</evidence>
<accession>A0ABP0HUN9</accession>
<feature type="transmembrane region" description="Helical" evidence="1">
    <location>
        <begin position="134"/>
        <end position="151"/>
    </location>
</feature>
<comment type="caution">
    <text evidence="3">The sequence shown here is derived from an EMBL/GenBank/DDBJ whole genome shotgun (WGS) entry which is preliminary data.</text>
</comment>
<dbReference type="EMBL" id="CAXAMM010001880">
    <property type="protein sequence ID" value="CAK8993789.1"/>
    <property type="molecule type" value="Genomic_DNA"/>
</dbReference>
<evidence type="ECO:0000313" key="3">
    <source>
        <dbReference type="EMBL" id="CAK8993925.1"/>
    </source>
</evidence>
<protein>
    <recommendedName>
        <fullName evidence="5">Endonuclease/exonuclease/phosphatase domain-containing protein</fullName>
    </recommendedName>
</protein>
<evidence type="ECO:0008006" key="5">
    <source>
        <dbReference type="Google" id="ProtNLM"/>
    </source>
</evidence>
<reference evidence="3 4" key="1">
    <citation type="submission" date="2024-02" db="EMBL/GenBank/DDBJ databases">
        <authorList>
            <person name="Chen Y."/>
            <person name="Shah S."/>
            <person name="Dougan E. K."/>
            <person name="Thang M."/>
            <person name="Chan C."/>
        </authorList>
    </citation>
    <scope>NUCLEOTIDE SEQUENCE [LARGE SCALE GENOMIC DNA]</scope>
</reference>
<feature type="transmembrane region" description="Helical" evidence="1">
    <location>
        <begin position="96"/>
        <end position="113"/>
    </location>
</feature>